<organism evidence="2 3">
    <name type="scientific">Desulfoscipio geothermicus DSM 3669</name>
    <dbReference type="NCBI Taxonomy" id="1121426"/>
    <lineage>
        <taxon>Bacteria</taxon>
        <taxon>Bacillati</taxon>
        <taxon>Bacillota</taxon>
        <taxon>Clostridia</taxon>
        <taxon>Eubacteriales</taxon>
        <taxon>Desulfallaceae</taxon>
        <taxon>Desulfoscipio</taxon>
    </lineage>
</organism>
<proteinExistence type="predicted"/>
<dbReference type="InterPro" id="IPR018392">
    <property type="entry name" value="LysM"/>
</dbReference>
<name>A0A1I6EJU4_9FIRM</name>
<dbReference type="SUPFAM" id="SSF54106">
    <property type="entry name" value="LysM domain"/>
    <property type="match status" value="1"/>
</dbReference>
<keyword evidence="3" id="KW-1185">Reference proteome</keyword>
<sequence length="273" mass="30455">MRRMSNYTRAFLILLAIILVIGTAIYVAMSYVYSGKLRSKLINGDFSLNKLGWRGNSGEVRSDDNGNKYIINGYNWKLHQIISVKPGNSYTLAADTKKGSSNTAARLVVLFIKHNGEKIPGHTINYWHQGNGWESIPKQVINIPKDAAKMIIYMLTLKGTGYHCFDNINLVKNDTYLPAAPSIVRINPPQITQSATETEKANSVTEEFMIQEHENTGVYIVKPGDTLNNIANILNVDMETIIDVNHIENPGVIYPGQKLIIPVNTESVPPQQQ</sequence>
<feature type="domain" description="LysM" evidence="1">
    <location>
        <begin position="217"/>
        <end position="261"/>
    </location>
</feature>
<dbReference type="RefSeq" id="WP_207545240.1">
    <property type="nucleotide sequence ID" value="NZ_FOYM01000052.1"/>
</dbReference>
<dbReference type="Gene3D" id="3.10.350.10">
    <property type="entry name" value="LysM domain"/>
    <property type="match status" value="1"/>
</dbReference>
<gene>
    <name evidence="2" type="ORF">SAMN05660706_1523</name>
</gene>
<dbReference type="SMART" id="SM00257">
    <property type="entry name" value="LysM"/>
    <property type="match status" value="1"/>
</dbReference>
<dbReference type="InterPro" id="IPR036779">
    <property type="entry name" value="LysM_dom_sf"/>
</dbReference>
<dbReference type="PROSITE" id="PS51782">
    <property type="entry name" value="LYSM"/>
    <property type="match status" value="1"/>
</dbReference>
<protein>
    <submittedName>
        <fullName evidence="2">LysM domain-containing protein</fullName>
    </submittedName>
</protein>
<dbReference type="CDD" id="cd00118">
    <property type="entry name" value="LysM"/>
    <property type="match status" value="1"/>
</dbReference>
<dbReference type="STRING" id="39060.SAMN05660706_1523"/>
<evidence type="ECO:0000259" key="1">
    <source>
        <dbReference type="PROSITE" id="PS51782"/>
    </source>
</evidence>
<evidence type="ECO:0000313" key="3">
    <source>
        <dbReference type="Proteomes" id="UP000199584"/>
    </source>
</evidence>
<dbReference type="Gene3D" id="2.60.120.260">
    <property type="entry name" value="Galactose-binding domain-like"/>
    <property type="match status" value="1"/>
</dbReference>
<reference evidence="3" key="1">
    <citation type="submission" date="2016-10" db="EMBL/GenBank/DDBJ databases">
        <authorList>
            <person name="Varghese N."/>
            <person name="Submissions S."/>
        </authorList>
    </citation>
    <scope>NUCLEOTIDE SEQUENCE [LARGE SCALE GENOMIC DNA]</scope>
    <source>
        <strain evidence="3">DSM 3669</strain>
    </source>
</reference>
<dbReference type="Pfam" id="PF01476">
    <property type="entry name" value="LysM"/>
    <property type="match status" value="1"/>
</dbReference>
<dbReference type="AlphaFoldDB" id="A0A1I6EJU4"/>
<evidence type="ECO:0000313" key="2">
    <source>
        <dbReference type="EMBL" id="SFR18034.1"/>
    </source>
</evidence>
<dbReference type="EMBL" id="FOYM01000052">
    <property type="protein sequence ID" value="SFR18034.1"/>
    <property type="molecule type" value="Genomic_DNA"/>
</dbReference>
<dbReference type="Proteomes" id="UP000199584">
    <property type="component" value="Unassembled WGS sequence"/>
</dbReference>
<accession>A0A1I6EJU4</accession>